<sequence length="139" mass="14592">MHRSTSLPDLADAVAAVAADRRHAAGVTLVAGALDRAADPRLDDAGEVLLDERRAPGSRRGEAHRLAAAVEHLDRAAHRCRRDGDHTGYVLGFQAARALSALHFLVRDGGAALADVAYEAVMVCGATEPVIAELVGGRR</sequence>
<comment type="caution">
    <text evidence="1">The sequence shown here is derived from an EMBL/GenBank/DDBJ whole genome shotgun (WGS) entry which is preliminary data.</text>
</comment>
<gene>
    <name evidence="1" type="ORF">AXK61_07545</name>
</gene>
<protein>
    <recommendedName>
        <fullName evidence="3">DUF222 domain-containing protein</fullName>
    </recommendedName>
</protein>
<keyword evidence="2" id="KW-1185">Reference proteome</keyword>
<dbReference type="EMBL" id="LSRE01000048">
    <property type="protein sequence ID" value="KXO90464.1"/>
    <property type="molecule type" value="Genomic_DNA"/>
</dbReference>
<name>A0A137YWX9_9ACTN</name>
<evidence type="ECO:0000313" key="2">
    <source>
        <dbReference type="Proteomes" id="UP000070409"/>
    </source>
</evidence>
<evidence type="ECO:0000313" key="1">
    <source>
        <dbReference type="EMBL" id="KXO90464.1"/>
    </source>
</evidence>
<dbReference type="RefSeq" id="WP_068746730.1">
    <property type="nucleotide sequence ID" value="NZ_LSRE01000048.1"/>
</dbReference>
<accession>A0A137YWX9</accession>
<reference evidence="1 2" key="1">
    <citation type="submission" date="2016-02" db="EMBL/GenBank/DDBJ databases">
        <authorList>
            <person name="Teng J.L."/>
            <person name="Tang Y."/>
            <person name="Huang Y."/>
            <person name="Guo F."/>
            <person name="Wei W."/>
            <person name="Chen J.H."/>
            <person name="Wong S.Y."/>
            <person name="Lau S.K."/>
            <person name="Woo P.C."/>
        </authorList>
    </citation>
    <scope>NUCLEOTIDE SEQUENCE [LARGE SCALE GENOMIC DNA]</scope>
    <source>
        <strain evidence="1 2">JCM 13375</strain>
    </source>
</reference>
<organism evidence="1 2">
    <name type="scientific">Tsukamurella pseudospumae</name>
    <dbReference type="NCBI Taxonomy" id="239498"/>
    <lineage>
        <taxon>Bacteria</taxon>
        <taxon>Bacillati</taxon>
        <taxon>Actinomycetota</taxon>
        <taxon>Actinomycetes</taxon>
        <taxon>Mycobacteriales</taxon>
        <taxon>Tsukamurellaceae</taxon>
        <taxon>Tsukamurella</taxon>
    </lineage>
</organism>
<proteinExistence type="predicted"/>
<evidence type="ECO:0008006" key="3">
    <source>
        <dbReference type="Google" id="ProtNLM"/>
    </source>
</evidence>
<dbReference type="Proteomes" id="UP000070409">
    <property type="component" value="Unassembled WGS sequence"/>
</dbReference>